<dbReference type="Pfam" id="PF00069">
    <property type="entry name" value="Pkinase"/>
    <property type="match status" value="1"/>
</dbReference>
<accession>A0A1S3DN84</accession>
<dbReference type="SMART" id="SM00220">
    <property type="entry name" value="S_TKc"/>
    <property type="match status" value="1"/>
</dbReference>
<dbReference type="InterPro" id="IPR011009">
    <property type="entry name" value="Kinase-like_dom_sf"/>
</dbReference>
<dbReference type="KEGG" id="dci:103521532"/>
<dbReference type="GO" id="GO:0005737">
    <property type="term" value="C:cytoplasm"/>
    <property type="evidence" value="ECO:0007669"/>
    <property type="project" value="TreeGrafter"/>
</dbReference>
<dbReference type="RefSeq" id="XP_008484865.1">
    <property type="nucleotide sequence ID" value="XM_008486643.1"/>
</dbReference>
<dbReference type="PROSITE" id="PS50011">
    <property type="entry name" value="PROTEIN_KINASE_DOM"/>
    <property type="match status" value="1"/>
</dbReference>
<proteinExistence type="predicted"/>
<dbReference type="GeneID" id="103521532"/>
<dbReference type="GO" id="GO:0005524">
    <property type="term" value="F:ATP binding"/>
    <property type="evidence" value="ECO:0007669"/>
    <property type="project" value="InterPro"/>
</dbReference>
<dbReference type="InterPro" id="IPR000719">
    <property type="entry name" value="Prot_kinase_dom"/>
</dbReference>
<evidence type="ECO:0000313" key="4">
    <source>
        <dbReference type="RefSeq" id="XP_008484865.1"/>
    </source>
</evidence>
<dbReference type="Proteomes" id="UP000079169">
    <property type="component" value="Unplaced"/>
</dbReference>
<evidence type="ECO:0000313" key="3">
    <source>
        <dbReference type="Proteomes" id="UP000079169"/>
    </source>
</evidence>
<sequence length="216" mass="24578">MSQCFHEPISTEPNDYDELPDTPVLDVSPASDSFEFPHLWGTLVCIDSQMEHTDIVHRDLKPANILLKQARPQDPHTIVKSEDQSGRPQDPHTIVKVCDFGLSKNIDASSLKTKVGTPMFVAPEVLFGNRYDKKVDVWSLGVILYLCLSGKYPFPADKEFSALQFLEALKQGLNLNTHSWLHATNHVKNLLLRMIVFNPMKRCDVRDVLMHTWINK</sequence>
<organism evidence="3 4">
    <name type="scientific">Diaphorina citri</name>
    <name type="common">Asian citrus psyllid</name>
    <dbReference type="NCBI Taxonomy" id="121845"/>
    <lineage>
        <taxon>Eukaryota</taxon>
        <taxon>Metazoa</taxon>
        <taxon>Ecdysozoa</taxon>
        <taxon>Arthropoda</taxon>
        <taxon>Hexapoda</taxon>
        <taxon>Insecta</taxon>
        <taxon>Pterygota</taxon>
        <taxon>Neoptera</taxon>
        <taxon>Paraneoptera</taxon>
        <taxon>Hemiptera</taxon>
        <taxon>Sternorrhyncha</taxon>
        <taxon>Psylloidea</taxon>
        <taxon>Psyllidae</taxon>
        <taxon>Diaphorininae</taxon>
        <taxon>Diaphorina</taxon>
    </lineage>
</organism>
<dbReference type="PROSITE" id="PS00108">
    <property type="entry name" value="PROTEIN_KINASE_ST"/>
    <property type="match status" value="1"/>
</dbReference>
<evidence type="ECO:0000259" key="2">
    <source>
        <dbReference type="PROSITE" id="PS50011"/>
    </source>
</evidence>
<dbReference type="AlphaFoldDB" id="A0A1S3DN84"/>
<feature type="non-terminal residue" evidence="4">
    <location>
        <position position="216"/>
    </location>
</feature>
<keyword evidence="3" id="KW-1185">Reference proteome</keyword>
<protein>
    <submittedName>
        <fullName evidence="4">Calcium-dependent protein kinase 2-like</fullName>
    </submittedName>
</protein>
<dbReference type="GO" id="GO:0005634">
    <property type="term" value="C:nucleus"/>
    <property type="evidence" value="ECO:0007669"/>
    <property type="project" value="TreeGrafter"/>
</dbReference>
<evidence type="ECO:0000256" key="1">
    <source>
        <dbReference type="SAM" id="MobiDB-lite"/>
    </source>
</evidence>
<dbReference type="PANTHER" id="PTHR44167">
    <property type="entry name" value="OVARIAN-SPECIFIC SERINE/THREONINE-PROTEIN KINASE LOK-RELATED"/>
    <property type="match status" value="1"/>
</dbReference>
<reference evidence="4" key="1">
    <citation type="submission" date="2025-08" db="UniProtKB">
        <authorList>
            <consortium name="RefSeq"/>
        </authorList>
    </citation>
    <scope>IDENTIFICATION</scope>
</reference>
<name>A0A1S3DN84_DIACI</name>
<dbReference type="Gene3D" id="1.10.510.10">
    <property type="entry name" value="Transferase(Phosphotransferase) domain 1"/>
    <property type="match status" value="1"/>
</dbReference>
<dbReference type="STRING" id="121845.A0A1S3DN84"/>
<dbReference type="GO" id="GO:0044773">
    <property type="term" value="P:mitotic DNA damage checkpoint signaling"/>
    <property type="evidence" value="ECO:0007669"/>
    <property type="project" value="TreeGrafter"/>
</dbReference>
<dbReference type="GO" id="GO:0004674">
    <property type="term" value="F:protein serine/threonine kinase activity"/>
    <property type="evidence" value="ECO:0007669"/>
    <property type="project" value="TreeGrafter"/>
</dbReference>
<dbReference type="OMA" id="LMHTWIN"/>
<dbReference type="SUPFAM" id="SSF56112">
    <property type="entry name" value="Protein kinase-like (PK-like)"/>
    <property type="match status" value="1"/>
</dbReference>
<dbReference type="PANTHER" id="PTHR44167:SF24">
    <property type="entry name" value="SERINE_THREONINE-PROTEIN KINASE CHK2"/>
    <property type="match status" value="1"/>
</dbReference>
<gene>
    <name evidence="4" type="primary">LOC103521532</name>
</gene>
<feature type="region of interest" description="Disordered" evidence="1">
    <location>
        <begin position="1"/>
        <end position="24"/>
    </location>
</feature>
<dbReference type="InterPro" id="IPR008271">
    <property type="entry name" value="Ser/Thr_kinase_AS"/>
</dbReference>
<feature type="domain" description="Protein kinase" evidence="2">
    <location>
        <begin position="1"/>
        <end position="214"/>
    </location>
</feature>
<dbReference type="PaxDb" id="121845-A0A1S3DN84"/>